<reference evidence="1 2" key="2">
    <citation type="submission" date="2019-10" db="EMBL/GenBank/DDBJ databases">
        <title>Thermopilla bonchosmolovskayae gen. nov., sp. nov., a moderately thermophilic Chloroflexi bacterium from a Chukotka hot spring (Arctic, Russia), representing a novel classis Thermopillaia, which include previously uncultivated lineage OLB14.</title>
        <authorList>
            <person name="Kochetkova T.V."/>
            <person name="Zayulina K.S."/>
            <person name="Zhigarkov V.S."/>
            <person name="Minaev N.V."/>
            <person name="Novikov A."/>
            <person name="Toshchakov S.V."/>
            <person name="Elcheninov A.G."/>
            <person name="Kublanov I.V."/>
        </authorList>
    </citation>
    <scope>NUCLEOTIDE SEQUENCE [LARGE SCALE GENOMIC DNA]</scope>
    <source>
        <strain evidence="1 2">3753O</strain>
    </source>
</reference>
<dbReference type="Proteomes" id="UP000326331">
    <property type="component" value="Chromosome"/>
</dbReference>
<dbReference type="Gene3D" id="3.20.20.80">
    <property type="entry name" value="Glycosidases"/>
    <property type="match status" value="1"/>
</dbReference>
<organism evidence="1 2">
    <name type="scientific">Tepidiforma bonchosmolovskayae</name>
    <dbReference type="NCBI Taxonomy" id="2601677"/>
    <lineage>
        <taxon>Bacteria</taxon>
        <taxon>Bacillati</taxon>
        <taxon>Chloroflexota</taxon>
        <taxon>Tepidiformia</taxon>
        <taxon>Tepidiformales</taxon>
        <taxon>Tepidiformaceae</taxon>
        <taxon>Tepidiforma</taxon>
    </lineage>
</organism>
<reference evidence="1 2" key="1">
    <citation type="submission" date="2019-08" db="EMBL/GenBank/DDBJ databases">
        <authorList>
            <person name="Toschakov S.V."/>
        </authorList>
    </citation>
    <scope>NUCLEOTIDE SEQUENCE [LARGE SCALE GENOMIC DNA]</scope>
    <source>
        <strain evidence="1 2">3753O</strain>
    </source>
</reference>
<dbReference type="EMBL" id="CP042829">
    <property type="protein sequence ID" value="QFG02317.1"/>
    <property type="molecule type" value="Genomic_DNA"/>
</dbReference>
<evidence type="ECO:0000313" key="1">
    <source>
        <dbReference type="EMBL" id="QFG02317.1"/>
    </source>
</evidence>
<accession>A0ABX6BZG5</accession>
<sequence>MRGMNIDAATVRRWRVESEGGEPAVLAAAEFRTGQPAAGAGQPPAPPGERDGAILFRLEREAGSPGFIVEAGPERLVIAGATLRDLLDGAAWLRRELGLLAPGPGREAAGPAEGRFPFGRRAFRGAFRERGLVLGCDGLHEQWREWFAFASRNGLNTVFLHDTPPSTWDRLLDVRVGRLFDLWDREGPAIAAEARRLGLQLEFGGHHLSTLIPRAAFEEHPEWFPERGGERTEDFNLCVSNAGARQALQEGARRFFARFAGCDVYHLWADDLRWGGWCECDGCAELTPSDQALLATNLVAEVLAEVAPGARIAHLAYHDTITPPTQVEPRANVDALWAPRNRCYAHALDDETCRRNLRHSMELRGLIAWFGGPERVRAFEYYSDGILFKWMAPPHLGVLPRDAAAYRELGIGGLLDLAVSPRPWWGPNWHAWWFARCAWEGDGDAEEALTTFCRANFGEHAAAFAEAYRRLETACLQLLERGNLEPMRLGDVLDYNDDPFEELRELAGRAGRALAEFAAAVQALPIAVDGAGLEAVEELAPTVAAGMHLAERVIGWDTVFQGDHAEAMAHVRMADVHLRALGDWYHAHGGPAWSTLAELMLRSARWHTNRVRAMAGGEWNPVP</sequence>
<dbReference type="InterPro" id="IPR032287">
    <property type="entry name" value="DUF4838"/>
</dbReference>
<dbReference type="PANTHER" id="PTHR47406:SF2">
    <property type="entry name" value="ALPHA GLUCURONIDASE N-TERMINAL DOMAIN-CONTAINING PROTEIN"/>
    <property type="match status" value="1"/>
</dbReference>
<dbReference type="Pfam" id="PF16126">
    <property type="entry name" value="DUF4838"/>
    <property type="match status" value="1"/>
</dbReference>
<name>A0ABX6BZG5_9CHLR</name>
<protein>
    <submittedName>
        <fullName evidence="1">DUF4838 domain-containing protein</fullName>
    </submittedName>
</protein>
<dbReference type="PANTHER" id="PTHR47406">
    <property type="entry name" value="COAGULATION FACTOR 5/8 TYPE, C-TERMINAL"/>
    <property type="match status" value="1"/>
</dbReference>
<evidence type="ECO:0000313" key="2">
    <source>
        <dbReference type="Proteomes" id="UP000326331"/>
    </source>
</evidence>
<proteinExistence type="predicted"/>
<keyword evidence="2" id="KW-1185">Reference proteome</keyword>
<gene>
    <name evidence="1" type="ORF">Tbon_03090</name>
</gene>